<organism evidence="3 4">
    <name type="scientific">Cupriavidus pinatubonensis</name>
    <dbReference type="NCBI Taxonomy" id="248026"/>
    <lineage>
        <taxon>Bacteria</taxon>
        <taxon>Pseudomonadati</taxon>
        <taxon>Pseudomonadota</taxon>
        <taxon>Betaproteobacteria</taxon>
        <taxon>Burkholderiales</taxon>
        <taxon>Burkholderiaceae</taxon>
        <taxon>Cupriavidus</taxon>
    </lineage>
</organism>
<evidence type="ECO:0000313" key="3">
    <source>
        <dbReference type="EMBL" id="CAG9176346.1"/>
    </source>
</evidence>
<gene>
    <name evidence="3" type="ORF">LMG23994_03379</name>
</gene>
<dbReference type="RefSeq" id="WP_224003686.1">
    <property type="nucleotide sequence ID" value="NZ_CAJZAF010000018.1"/>
</dbReference>
<name>A0ABM8X8Z0_9BURK</name>
<protein>
    <recommendedName>
        <fullName evidence="5">Lipoprotein</fullName>
    </recommendedName>
</protein>
<dbReference type="EMBL" id="CAJZAF010000018">
    <property type="protein sequence ID" value="CAG9176346.1"/>
    <property type="molecule type" value="Genomic_DNA"/>
</dbReference>
<dbReference type="Proteomes" id="UP000701702">
    <property type="component" value="Unassembled WGS sequence"/>
</dbReference>
<accession>A0ABM8X8Z0</accession>
<feature type="region of interest" description="Disordered" evidence="1">
    <location>
        <begin position="95"/>
        <end position="124"/>
    </location>
</feature>
<keyword evidence="2" id="KW-0732">Signal</keyword>
<keyword evidence="4" id="KW-1185">Reference proteome</keyword>
<evidence type="ECO:0000313" key="4">
    <source>
        <dbReference type="Proteomes" id="UP000701702"/>
    </source>
</evidence>
<feature type="signal peptide" evidence="2">
    <location>
        <begin position="1"/>
        <end position="22"/>
    </location>
</feature>
<evidence type="ECO:0000256" key="2">
    <source>
        <dbReference type="SAM" id="SignalP"/>
    </source>
</evidence>
<reference evidence="3 4" key="1">
    <citation type="submission" date="2021-08" db="EMBL/GenBank/DDBJ databases">
        <authorList>
            <person name="Peeters C."/>
        </authorList>
    </citation>
    <scope>NUCLEOTIDE SEQUENCE [LARGE SCALE GENOMIC DNA]</scope>
    <source>
        <strain evidence="3 4">LMG 23994</strain>
    </source>
</reference>
<sequence length="270" mass="28200">MHGVLFYVLSACLIASAGPLRAQTIIPDSAFRNDGTTVLQPATPSGAQRDSGAAAFRSAYARAGSPRFVVLWGQELGDTLSGGRAMRTTIETAGSMHHQGSAGATRVTTESLQPPASRAMPTDRSDALVRGDFLKALADAGMRLVDSEVVLRNVAIPSMRDVAQAGTLTTQQLEMQALREHAQYLLKVQRIGNTPTSADAVFQISALRLTDGAILSSLTVDIAAVARSPSTPVHFVADPQGGYRAVQALAAPGSVLAGQVLARLADALAR</sequence>
<feature type="chain" id="PRO_5047277029" description="Lipoprotein" evidence="2">
    <location>
        <begin position="23"/>
        <end position="270"/>
    </location>
</feature>
<comment type="caution">
    <text evidence="3">The sequence shown here is derived from an EMBL/GenBank/DDBJ whole genome shotgun (WGS) entry which is preliminary data.</text>
</comment>
<evidence type="ECO:0000256" key="1">
    <source>
        <dbReference type="SAM" id="MobiDB-lite"/>
    </source>
</evidence>
<proteinExistence type="predicted"/>
<evidence type="ECO:0008006" key="5">
    <source>
        <dbReference type="Google" id="ProtNLM"/>
    </source>
</evidence>